<evidence type="ECO:0000256" key="1">
    <source>
        <dbReference type="SAM" id="Phobius"/>
    </source>
</evidence>
<dbReference type="RefSeq" id="WP_231063513.1">
    <property type="nucleotide sequence ID" value="NZ_JAJNOR010000011.1"/>
</dbReference>
<keyword evidence="1" id="KW-0472">Membrane</keyword>
<gene>
    <name evidence="2" type="ORF">LQE92_13745</name>
</gene>
<name>A0AAP2RL58_9FIRM</name>
<comment type="caution">
    <text evidence="2">The sequence shown here is derived from an EMBL/GenBank/DDBJ whole genome shotgun (WGS) entry which is preliminary data.</text>
</comment>
<organism evidence="2 3">
    <name type="scientific">Lientehia hominis</name>
    <dbReference type="NCBI Taxonomy" id="2897778"/>
    <lineage>
        <taxon>Bacteria</taxon>
        <taxon>Bacillati</taxon>
        <taxon>Bacillota</taxon>
        <taxon>Clostridia</taxon>
        <taxon>Lachnospirales</taxon>
        <taxon>Lachnospiraceae</taxon>
        <taxon>Lientehia</taxon>
    </lineage>
</organism>
<sequence length="131" mass="14475">MSTAFLDSFQLVIAVYLFYIAFKGKGQMYRFGNLSEEQQARVHKPLRILYTVGGFIALSEFGICALQSQMFTRSAGEGGSVTIIQNFTVKGLEFISYPFLSALSTILSLLVFGLLIGVVICLIRMGRRNAS</sequence>
<reference evidence="2 3" key="1">
    <citation type="submission" date="2021-11" db="EMBL/GenBank/DDBJ databases">
        <title>Lacrimispora sp. nov. NSJ-141 isolated from human feces.</title>
        <authorList>
            <person name="Abdugheni R."/>
        </authorList>
    </citation>
    <scope>NUCLEOTIDE SEQUENCE [LARGE SCALE GENOMIC DNA]</scope>
    <source>
        <strain evidence="2 3">NSJ-141</strain>
    </source>
</reference>
<evidence type="ECO:0000313" key="2">
    <source>
        <dbReference type="EMBL" id="MCD2493669.1"/>
    </source>
</evidence>
<keyword evidence="1" id="KW-1133">Transmembrane helix</keyword>
<keyword evidence="1" id="KW-0812">Transmembrane</keyword>
<dbReference type="AlphaFoldDB" id="A0AAP2RL58"/>
<protein>
    <submittedName>
        <fullName evidence="2">Uncharacterized protein</fullName>
    </submittedName>
</protein>
<feature type="transmembrane region" description="Helical" evidence="1">
    <location>
        <begin position="48"/>
        <end position="68"/>
    </location>
</feature>
<keyword evidence="3" id="KW-1185">Reference proteome</keyword>
<feature type="transmembrane region" description="Helical" evidence="1">
    <location>
        <begin position="6"/>
        <end position="22"/>
    </location>
</feature>
<feature type="transmembrane region" description="Helical" evidence="1">
    <location>
        <begin position="99"/>
        <end position="123"/>
    </location>
</feature>
<accession>A0AAP2RL58</accession>
<dbReference type="EMBL" id="JAJNOR010000011">
    <property type="protein sequence ID" value="MCD2493669.1"/>
    <property type="molecule type" value="Genomic_DNA"/>
</dbReference>
<proteinExistence type="predicted"/>
<evidence type="ECO:0000313" key="3">
    <source>
        <dbReference type="Proteomes" id="UP001299265"/>
    </source>
</evidence>
<dbReference type="Proteomes" id="UP001299265">
    <property type="component" value="Unassembled WGS sequence"/>
</dbReference>